<evidence type="ECO:0000256" key="4">
    <source>
        <dbReference type="ARBA" id="ARBA00022840"/>
    </source>
</evidence>
<keyword evidence="2" id="KW-0378">Hydrolase</keyword>
<evidence type="ECO:0000256" key="1">
    <source>
        <dbReference type="ARBA" id="ARBA00022741"/>
    </source>
</evidence>
<reference evidence="9" key="1">
    <citation type="journal article" date="2014" name="Int. J. Syst. Evol. Microbiol.">
        <title>Complete genome sequence of Corynebacterium casei LMG S-19264T (=DSM 44701T), isolated from a smear-ripened cheese.</title>
        <authorList>
            <consortium name="US DOE Joint Genome Institute (JGI-PGF)"/>
            <person name="Walter F."/>
            <person name="Albersmeier A."/>
            <person name="Kalinowski J."/>
            <person name="Ruckert C."/>
        </authorList>
    </citation>
    <scope>NUCLEOTIDE SEQUENCE</scope>
    <source>
        <strain evidence="9">CGMCC 1.12187</strain>
    </source>
</reference>
<keyword evidence="3 9" id="KW-0347">Helicase</keyword>
<dbReference type="InterPro" id="IPR058621">
    <property type="entry name" value="SH3_HelY"/>
</dbReference>
<dbReference type="InterPro" id="IPR011545">
    <property type="entry name" value="DEAD/DEAH_box_helicase_dom"/>
</dbReference>
<dbReference type="InterPro" id="IPR014001">
    <property type="entry name" value="Helicase_ATP-bd"/>
</dbReference>
<dbReference type="Pfam" id="PF08148">
    <property type="entry name" value="DSHCT"/>
    <property type="match status" value="1"/>
</dbReference>
<dbReference type="PANTHER" id="PTHR12131:SF1">
    <property type="entry name" value="ATP-DEPENDENT RNA HELICASE SUPV3L1, MITOCHONDRIAL-RELATED"/>
    <property type="match status" value="1"/>
</dbReference>
<feature type="domain" description="Helicase C-terminal" evidence="8">
    <location>
        <begin position="306"/>
        <end position="501"/>
    </location>
</feature>
<keyword evidence="4" id="KW-0067">ATP-binding</keyword>
<dbReference type="PROSITE" id="PS51192">
    <property type="entry name" value="HELICASE_ATP_BIND_1"/>
    <property type="match status" value="1"/>
</dbReference>
<dbReference type="Gene3D" id="1.10.3380.30">
    <property type="match status" value="1"/>
</dbReference>
<keyword evidence="1" id="KW-0547">Nucleotide-binding</keyword>
<dbReference type="GO" id="GO:0070478">
    <property type="term" value="P:nuclear-transcribed mRNA catabolic process, 3'-5' exonucleolytic nonsense-mediated decay"/>
    <property type="evidence" value="ECO:0007669"/>
    <property type="project" value="TreeGrafter"/>
</dbReference>
<dbReference type="GO" id="GO:0055087">
    <property type="term" value="C:Ski complex"/>
    <property type="evidence" value="ECO:0007669"/>
    <property type="project" value="TreeGrafter"/>
</dbReference>
<keyword evidence="5" id="KW-0175">Coiled coil</keyword>
<dbReference type="Gene3D" id="3.40.50.300">
    <property type="entry name" value="P-loop containing nucleotide triphosphate hydrolases"/>
    <property type="match status" value="2"/>
</dbReference>
<dbReference type="SUPFAM" id="SSF52540">
    <property type="entry name" value="P-loop containing nucleoside triphosphate hydrolases"/>
    <property type="match status" value="1"/>
</dbReference>
<evidence type="ECO:0000313" key="9">
    <source>
        <dbReference type="EMBL" id="GGG68335.1"/>
    </source>
</evidence>
<evidence type="ECO:0000313" key="10">
    <source>
        <dbReference type="Proteomes" id="UP000638848"/>
    </source>
</evidence>
<accession>A0A917H6N2</accession>
<dbReference type="CDD" id="cd18795">
    <property type="entry name" value="SF2_C_Ski2"/>
    <property type="match status" value="1"/>
</dbReference>
<dbReference type="FunFam" id="3.40.50.300:FF:000190">
    <property type="entry name" value="ATP-dependent RNA helicase"/>
    <property type="match status" value="1"/>
</dbReference>
<feature type="region of interest" description="Disordered" evidence="6">
    <location>
        <begin position="255"/>
        <end position="294"/>
    </location>
</feature>
<dbReference type="RefSeq" id="WP_188539703.1">
    <property type="nucleotide sequence ID" value="NZ_BMEQ01000030.1"/>
</dbReference>
<evidence type="ECO:0000256" key="3">
    <source>
        <dbReference type="ARBA" id="ARBA00022806"/>
    </source>
</evidence>
<dbReference type="PROSITE" id="PS51194">
    <property type="entry name" value="HELICASE_CTER"/>
    <property type="match status" value="1"/>
</dbReference>
<dbReference type="SMART" id="SM00487">
    <property type="entry name" value="DEXDc"/>
    <property type="match status" value="1"/>
</dbReference>
<dbReference type="InterPro" id="IPR027417">
    <property type="entry name" value="P-loop_NTPase"/>
</dbReference>
<proteinExistence type="predicted"/>
<feature type="coiled-coil region" evidence="5">
    <location>
        <begin position="8"/>
        <end position="35"/>
    </location>
</feature>
<evidence type="ECO:0000256" key="6">
    <source>
        <dbReference type="SAM" id="MobiDB-lite"/>
    </source>
</evidence>
<feature type="compositionally biased region" description="Basic and acidic residues" evidence="6">
    <location>
        <begin position="273"/>
        <end position="283"/>
    </location>
</feature>
<dbReference type="GO" id="GO:0003676">
    <property type="term" value="F:nucleic acid binding"/>
    <property type="evidence" value="ECO:0007669"/>
    <property type="project" value="InterPro"/>
</dbReference>
<protein>
    <submittedName>
        <fullName evidence="9">Helicase</fullName>
    </submittedName>
</protein>
<feature type="domain" description="Helicase ATP-binding" evidence="7">
    <location>
        <begin position="41"/>
        <end position="199"/>
    </location>
</feature>
<keyword evidence="10" id="KW-1185">Reference proteome</keyword>
<dbReference type="InterPro" id="IPR050699">
    <property type="entry name" value="RNA-DNA_Helicase"/>
</dbReference>
<dbReference type="Proteomes" id="UP000638848">
    <property type="component" value="Unassembled WGS sequence"/>
</dbReference>
<dbReference type="GO" id="GO:0016787">
    <property type="term" value="F:hydrolase activity"/>
    <property type="evidence" value="ECO:0007669"/>
    <property type="project" value="UniProtKB-KW"/>
</dbReference>
<dbReference type="GO" id="GO:0004386">
    <property type="term" value="F:helicase activity"/>
    <property type="evidence" value="ECO:0007669"/>
    <property type="project" value="UniProtKB-KW"/>
</dbReference>
<dbReference type="Pfam" id="PF26090">
    <property type="entry name" value="SH3_HelY"/>
    <property type="match status" value="1"/>
</dbReference>
<dbReference type="Pfam" id="PF00271">
    <property type="entry name" value="Helicase_C"/>
    <property type="match status" value="1"/>
</dbReference>
<organism evidence="9 10">
    <name type="scientific">Kocuria dechangensis</name>
    <dbReference type="NCBI Taxonomy" id="1176249"/>
    <lineage>
        <taxon>Bacteria</taxon>
        <taxon>Bacillati</taxon>
        <taxon>Actinomycetota</taxon>
        <taxon>Actinomycetes</taxon>
        <taxon>Micrococcales</taxon>
        <taxon>Micrococcaceae</taxon>
        <taxon>Kocuria</taxon>
    </lineage>
</organism>
<sequence length="945" mass="104557">MSSYADRYQAAKQRAAHARTELAAFEQRLEFEMDEFQTVACRALEDGRGVLVAAPTGAGKTVVGEFAVHLALSRGQKAFYTTPIKALSNQKFHEFSRAFGAGRVGLLTGDTSVNSEADVVVMTTEVLRNMLYADSPTLLNLGFVVMDEVHYLADRFRGAVWEEVIIHLPDSVQLVSLSATVSNAEEFGAWLDTVRGDTDVVVSEHRPVPLWQHVQVGGRLLDLFVDDTTVEEAAERIGGPGRDEPEVNPELLQLARAEHPRGGRRGGRGPGGRSRDRFARRNGGEGYRPSAETRRVSRPQLIRRLDAEGLLPVITFIFSRAGCDAAVQQCVTADIRLTTDKEQQTIRARVAETAASLEAVDLNVLGFYEWRDGLLRGVAAHHAGMLPAFKELVEELFAEGLVKAVFATETLALGINMPARSVVLEKLDKFNGESRVDITPGEYTQLTGRAGRRGIDVEGHAVVLWQPGMDPRAVAGLASKRTYPLNSSFRPTYNMSVNLIAQFGARRSRKILESSFAQFQADRSVVGLAQRVRSQEGSLKGYEEAMTCHLGDFTEYAALRRELKDLERSAEKSLSRLRRSDAVASLHNLLPGDVVDIPRGRNAGYAVVLATDPNRDDPRPSILTLDHQMRRVGVQDLDGPLEPVSRIRIPKHFTGRTPKERRDLASSVRNALHEHKPPRGGGRGHAIQFDRGTSAAERRIAEVRKALVAHPCHGCSDRENHARWAERWWTLRRDTDGLLRQIESRTNTIAKTFDRVSRVLASFGYLEALPDHELRPTRAGEQLRRIYGDRDLLLALSLRDGFLEGLDPAATAGVITMLVYQAKREDQGIQPVLPSAAMDRAAQTVVRNWSRLTDSEAEHHLRPTAEPEFGLVEPMYLWARGATLSTALSGTELAAGDFVRWSKQVIDMLDQLAKIDLLDAGVRAQCQRAIALVRRGVVAHSAFED</sequence>
<dbReference type="SMART" id="SM00490">
    <property type="entry name" value="HELICc"/>
    <property type="match status" value="1"/>
</dbReference>
<dbReference type="PANTHER" id="PTHR12131">
    <property type="entry name" value="ATP-DEPENDENT RNA AND DNA HELICASE"/>
    <property type="match status" value="1"/>
</dbReference>
<gene>
    <name evidence="9" type="ORF">GCM10011374_35850</name>
</gene>
<comment type="caution">
    <text evidence="9">The sequence shown here is derived from an EMBL/GenBank/DDBJ whole genome shotgun (WGS) entry which is preliminary data.</text>
</comment>
<reference evidence="9" key="2">
    <citation type="submission" date="2020-09" db="EMBL/GenBank/DDBJ databases">
        <authorList>
            <person name="Sun Q."/>
            <person name="Zhou Y."/>
        </authorList>
    </citation>
    <scope>NUCLEOTIDE SEQUENCE</scope>
    <source>
        <strain evidence="9">CGMCC 1.12187</strain>
    </source>
</reference>
<dbReference type="Pfam" id="PF00270">
    <property type="entry name" value="DEAD"/>
    <property type="match status" value="1"/>
</dbReference>
<evidence type="ECO:0000259" key="7">
    <source>
        <dbReference type="PROSITE" id="PS51192"/>
    </source>
</evidence>
<evidence type="ECO:0000256" key="2">
    <source>
        <dbReference type="ARBA" id="ARBA00022801"/>
    </source>
</evidence>
<dbReference type="EMBL" id="BMEQ01000030">
    <property type="protein sequence ID" value="GGG68335.1"/>
    <property type="molecule type" value="Genomic_DNA"/>
</dbReference>
<dbReference type="GO" id="GO:0005524">
    <property type="term" value="F:ATP binding"/>
    <property type="evidence" value="ECO:0007669"/>
    <property type="project" value="UniProtKB-KW"/>
</dbReference>
<dbReference type="AlphaFoldDB" id="A0A917H6N2"/>
<dbReference type="InterPro" id="IPR012961">
    <property type="entry name" value="Ski2/MTR4_C"/>
</dbReference>
<dbReference type="SMART" id="SM01142">
    <property type="entry name" value="DSHCT"/>
    <property type="match status" value="1"/>
</dbReference>
<evidence type="ECO:0000259" key="8">
    <source>
        <dbReference type="PROSITE" id="PS51194"/>
    </source>
</evidence>
<evidence type="ECO:0000256" key="5">
    <source>
        <dbReference type="SAM" id="Coils"/>
    </source>
</evidence>
<name>A0A917H6N2_9MICC</name>
<dbReference type="InterPro" id="IPR001650">
    <property type="entry name" value="Helicase_C-like"/>
</dbReference>